<reference evidence="11 12" key="1">
    <citation type="submission" date="2011-09" db="EMBL/GenBank/DDBJ databases">
        <title>Complete sequence of chromosome of Thioflavicoccus mobilis 8321.</title>
        <authorList>
            <consortium name="US DOE Joint Genome Institute"/>
            <person name="Lucas S."/>
            <person name="Han J."/>
            <person name="Lapidus A."/>
            <person name="Cheng J.-F."/>
            <person name="Goodwin L."/>
            <person name="Pitluck S."/>
            <person name="Peters L."/>
            <person name="Ovchinnikova G."/>
            <person name="Lu M."/>
            <person name="Detter J.C."/>
            <person name="Han C."/>
            <person name="Tapia R."/>
            <person name="Land M."/>
            <person name="Hauser L."/>
            <person name="Kyrpides N."/>
            <person name="Ivanova N."/>
            <person name="Pagani I."/>
            <person name="Vogl K."/>
            <person name="Liu Z."/>
            <person name="Imhoff J."/>
            <person name="Thiel V."/>
            <person name="Frigaard N.-U."/>
            <person name="Bryant D."/>
            <person name="Woyke T."/>
        </authorList>
    </citation>
    <scope>NUCLEOTIDE SEQUENCE [LARGE SCALE GENOMIC DNA]</scope>
    <source>
        <strain evidence="11 12">8321</strain>
    </source>
</reference>
<feature type="domain" description="Cation/H+ exchanger transmembrane" evidence="10">
    <location>
        <begin position="18"/>
        <end position="368"/>
    </location>
</feature>
<evidence type="ECO:0000256" key="6">
    <source>
        <dbReference type="ARBA" id="ARBA00022989"/>
    </source>
</evidence>
<feature type="transmembrane region" description="Helical" evidence="9">
    <location>
        <begin position="56"/>
        <end position="75"/>
    </location>
</feature>
<name>L0GXR8_9GAMM</name>
<dbReference type="EMBL" id="CP003051">
    <property type="protein sequence ID" value="AGA90622.1"/>
    <property type="molecule type" value="Genomic_DNA"/>
</dbReference>
<dbReference type="GO" id="GO:0015297">
    <property type="term" value="F:antiporter activity"/>
    <property type="evidence" value="ECO:0007669"/>
    <property type="project" value="UniProtKB-KW"/>
</dbReference>
<evidence type="ECO:0000256" key="7">
    <source>
        <dbReference type="ARBA" id="ARBA00023065"/>
    </source>
</evidence>
<feature type="transmembrane region" description="Helical" evidence="9">
    <location>
        <begin position="332"/>
        <end position="349"/>
    </location>
</feature>
<feature type="transmembrane region" description="Helical" evidence="9">
    <location>
        <begin position="87"/>
        <end position="111"/>
    </location>
</feature>
<feature type="transmembrane region" description="Helical" evidence="9">
    <location>
        <begin position="117"/>
        <end position="136"/>
    </location>
</feature>
<keyword evidence="6 9" id="KW-1133">Transmembrane helix</keyword>
<dbReference type="eggNOG" id="COG0475">
    <property type="taxonomic scope" value="Bacteria"/>
</dbReference>
<dbReference type="GO" id="GO:1902600">
    <property type="term" value="P:proton transmembrane transport"/>
    <property type="evidence" value="ECO:0007669"/>
    <property type="project" value="InterPro"/>
</dbReference>
<evidence type="ECO:0000313" key="12">
    <source>
        <dbReference type="Proteomes" id="UP000010816"/>
    </source>
</evidence>
<sequence>MIDEPIIFTVFLVFTGAAVLATLALFARQSLLIAYIALGALLGPWGLGLVEHPETVAEIGNIGIIFLLFLLGLNLDPQDLLRSLRRTTIVTLGSSLAFAAAGMGIGLAIGFTLVEALLVGGAMTFSSTIIGLKLLPTTVLHHQRMGRVIISVLLLQDLLAIALLLVIGGAPNGDNPWIQMAFVLFKLPLLILFAMACAHYLLLPLIQRFDTFREYVFLLVIGWCVGMAELSFWLGLSREIGAFIAGISLASSPIAFYIAESLRPVRDFFLVLFFFSLGARFNLGMVEDVLLPAMLMAGAMLLIKPWIFRLLLTLTGEPPTRAGEIGHRLGQLSEFSLLIAALALSKGVIGELASYTLQLATILTFLVSSYLVVRRYPTPIALTDELRRD</sequence>
<evidence type="ECO:0000313" key="11">
    <source>
        <dbReference type="EMBL" id="AGA90622.1"/>
    </source>
</evidence>
<evidence type="ECO:0000256" key="1">
    <source>
        <dbReference type="ARBA" id="ARBA00004141"/>
    </source>
</evidence>
<keyword evidence="5 9" id="KW-0812">Transmembrane</keyword>
<dbReference type="KEGG" id="tmb:Thimo_1854"/>
<dbReference type="STRING" id="765912.Thimo_1854"/>
<feature type="transmembrane region" description="Helical" evidence="9">
    <location>
        <begin position="355"/>
        <end position="373"/>
    </location>
</feature>
<keyword evidence="12" id="KW-1185">Reference proteome</keyword>
<feature type="transmembrane region" description="Helical" evidence="9">
    <location>
        <begin position="240"/>
        <end position="258"/>
    </location>
</feature>
<dbReference type="RefSeq" id="WP_015280763.1">
    <property type="nucleotide sequence ID" value="NC_019940.1"/>
</dbReference>
<dbReference type="Pfam" id="PF00999">
    <property type="entry name" value="Na_H_Exchanger"/>
    <property type="match status" value="1"/>
</dbReference>
<evidence type="ECO:0000256" key="3">
    <source>
        <dbReference type="ARBA" id="ARBA00022448"/>
    </source>
</evidence>
<evidence type="ECO:0000259" key="10">
    <source>
        <dbReference type="Pfam" id="PF00999"/>
    </source>
</evidence>
<accession>L0GXR8</accession>
<feature type="transmembrane region" description="Helical" evidence="9">
    <location>
        <begin position="148"/>
        <end position="171"/>
    </location>
</feature>
<evidence type="ECO:0000256" key="2">
    <source>
        <dbReference type="ARBA" id="ARBA00005551"/>
    </source>
</evidence>
<dbReference type="HOGENOM" id="CLU_005126_1_2_6"/>
<comment type="subcellular location">
    <subcellularLocation>
        <location evidence="1">Membrane</location>
        <topology evidence="1">Multi-pass membrane protein</topology>
    </subcellularLocation>
</comment>
<feature type="transmembrane region" description="Helical" evidence="9">
    <location>
        <begin position="215"/>
        <end position="234"/>
    </location>
</feature>
<feature type="transmembrane region" description="Helical" evidence="9">
    <location>
        <begin position="32"/>
        <end position="50"/>
    </location>
</feature>
<protein>
    <submittedName>
        <fullName evidence="11">Kef-type K+ transport system, predicted NAD-binding component</fullName>
    </submittedName>
</protein>
<feature type="transmembrane region" description="Helical" evidence="9">
    <location>
        <begin position="289"/>
        <end position="312"/>
    </location>
</feature>
<dbReference type="PANTHER" id="PTHR42751:SF3">
    <property type="entry name" value="SODIUM_GLUTAMATE SYMPORTER"/>
    <property type="match status" value="1"/>
</dbReference>
<comment type="similarity">
    <text evidence="2">Belongs to the monovalent cation:proton antiporter 2 (CPA2) transporter (TC 2.A.37) family.</text>
</comment>
<keyword evidence="3" id="KW-0813">Transport</keyword>
<dbReference type="PANTHER" id="PTHR42751">
    <property type="entry name" value="SODIUM/HYDROGEN EXCHANGER FAMILY/TRKA DOMAIN PROTEIN"/>
    <property type="match status" value="1"/>
</dbReference>
<dbReference type="Gene3D" id="1.20.1530.20">
    <property type="match status" value="1"/>
</dbReference>
<keyword evidence="4" id="KW-0050">Antiport</keyword>
<keyword evidence="7" id="KW-0406">Ion transport</keyword>
<organism evidence="11 12">
    <name type="scientific">Thioflavicoccus mobilis 8321</name>
    <dbReference type="NCBI Taxonomy" id="765912"/>
    <lineage>
        <taxon>Bacteria</taxon>
        <taxon>Pseudomonadati</taxon>
        <taxon>Pseudomonadota</taxon>
        <taxon>Gammaproteobacteria</taxon>
        <taxon>Chromatiales</taxon>
        <taxon>Chromatiaceae</taxon>
        <taxon>Thioflavicoccus</taxon>
    </lineage>
</organism>
<proteinExistence type="inferred from homology"/>
<evidence type="ECO:0000256" key="8">
    <source>
        <dbReference type="ARBA" id="ARBA00023136"/>
    </source>
</evidence>
<dbReference type="InterPro" id="IPR006153">
    <property type="entry name" value="Cation/H_exchanger_TM"/>
</dbReference>
<dbReference type="PATRIC" id="fig|765912.4.peg.1816"/>
<keyword evidence="8 9" id="KW-0472">Membrane</keyword>
<evidence type="ECO:0000256" key="5">
    <source>
        <dbReference type="ARBA" id="ARBA00022692"/>
    </source>
</evidence>
<dbReference type="InterPro" id="IPR038770">
    <property type="entry name" value="Na+/solute_symporter_sf"/>
</dbReference>
<feature type="transmembrane region" description="Helical" evidence="9">
    <location>
        <begin position="6"/>
        <end position="25"/>
    </location>
</feature>
<dbReference type="OrthoDB" id="3418949at2"/>
<dbReference type="Proteomes" id="UP000010816">
    <property type="component" value="Chromosome"/>
</dbReference>
<feature type="transmembrane region" description="Helical" evidence="9">
    <location>
        <begin position="265"/>
        <end position="283"/>
    </location>
</feature>
<evidence type="ECO:0000256" key="9">
    <source>
        <dbReference type="SAM" id="Phobius"/>
    </source>
</evidence>
<dbReference type="AlphaFoldDB" id="L0GXR8"/>
<evidence type="ECO:0000256" key="4">
    <source>
        <dbReference type="ARBA" id="ARBA00022449"/>
    </source>
</evidence>
<dbReference type="GO" id="GO:0016020">
    <property type="term" value="C:membrane"/>
    <property type="evidence" value="ECO:0007669"/>
    <property type="project" value="UniProtKB-SubCell"/>
</dbReference>
<gene>
    <name evidence="11" type="ORF">Thimo_1854</name>
</gene>
<feature type="transmembrane region" description="Helical" evidence="9">
    <location>
        <begin position="177"/>
        <end position="203"/>
    </location>
</feature>